<dbReference type="Proteomes" id="UP000193944">
    <property type="component" value="Unassembled WGS sequence"/>
</dbReference>
<comment type="caution">
    <text evidence="5">The sequence shown here is derived from an EMBL/GenBank/DDBJ whole genome shotgun (WGS) entry which is preliminary data.</text>
</comment>
<accession>A0A1Y1WQE1</accession>
<feature type="region of interest" description="Disordered" evidence="3">
    <location>
        <begin position="104"/>
        <end position="138"/>
    </location>
</feature>
<dbReference type="GO" id="GO:0006325">
    <property type="term" value="P:chromatin organization"/>
    <property type="evidence" value="ECO:0007669"/>
    <property type="project" value="UniProtKB-ARBA"/>
</dbReference>
<sequence>FLIPVDTKIVTDYASIIKNPMDFGTMQKKIDTKQYTKISEFQHDFELVIQNAKTYNAPETIYYRSADKISKFGSRLIEREITTIKNVEEKRRLYFQEIRRASKANSNTSATTTPNNIPEKNSAVTNDAQNAPSNMSTPNKFGNVNKYIIYINN</sequence>
<evidence type="ECO:0000313" key="6">
    <source>
        <dbReference type="Proteomes" id="UP000193944"/>
    </source>
</evidence>
<dbReference type="Gene3D" id="1.20.920.10">
    <property type="entry name" value="Bromodomain-like"/>
    <property type="match status" value="1"/>
</dbReference>
<feature type="compositionally biased region" description="Low complexity" evidence="3">
    <location>
        <begin position="104"/>
        <end position="116"/>
    </location>
</feature>
<dbReference type="SMART" id="SM00297">
    <property type="entry name" value="BROMO"/>
    <property type="match status" value="1"/>
</dbReference>
<dbReference type="InterPro" id="IPR036427">
    <property type="entry name" value="Bromodomain-like_sf"/>
</dbReference>
<protein>
    <submittedName>
        <fullName evidence="5">Bromodomain-containing protein</fullName>
    </submittedName>
</protein>
<feature type="domain" description="Bromo" evidence="4">
    <location>
        <begin position="1"/>
        <end position="63"/>
    </location>
</feature>
<reference evidence="5 6" key="1">
    <citation type="submission" date="2016-08" db="EMBL/GenBank/DDBJ databases">
        <title>A Parts List for Fungal Cellulosomes Revealed by Comparative Genomics.</title>
        <authorList>
            <consortium name="DOE Joint Genome Institute"/>
            <person name="Haitjema C.H."/>
            <person name="Gilmore S.P."/>
            <person name="Henske J.K."/>
            <person name="Solomon K.V."/>
            <person name="De Groot R."/>
            <person name="Kuo A."/>
            <person name="Mondo S.J."/>
            <person name="Salamov A.A."/>
            <person name="Labutti K."/>
            <person name="Zhao Z."/>
            <person name="Chiniquy J."/>
            <person name="Barry K."/>
            <person name="Brewer H.M."/>
            <person name="Purvine S.O."/>
            <person name="Wright A.T."/>
            <person name="Boxma B."/>
            <person name="Van Alen T."/>
            <person name="Hackstein J.H."/>
            <person name="Baker S.E."/>
            <person name="Grigoriev I.V."/>
            <person name="O'Malley M.A."/>
        </authorList>
    </citation>
    <scope>NUCLEOTIDE SEQUENCE [LARGE SCALE GENOMIC DNA]</scope>
    <source>
        <strain evidence="5 6">S4</strain>
    </source>
</reference>
<dbReference type="PRINTS" id="PR00503">
    <property type="entry name" value="BROMODOMAIN"/>
</dbReference>
<reference evidence="5 6" key="2">
    <citation type="submission" date="2016-08" db="EMBL/GenBank/DDBJ databases">
        <title>Pervasive Adenine N6-methylation of Active Genes in Fungi.</title>
        <authorList>
            <consortium name="DOE Joint Genome Institute"/>
            <person name="Mondo S.J."/>
            <person name="Dannebaum R.O."/>
            <person name="Kuo R.C."/>
            <person name="Labutti K."/>
            <person name="Haridas S."/>
            <person name="Kuo A."/>
            <person name="Salamov A."/>
            <person name="Ahrendt S.R."/>
            <person name="Lipzen A."/>
            <person name="Sullivan W."/>
            <person name="Andreopoulos W.B."/>
            <person name="Clum A."/>
            <person name="Lindquist E."/>
            <person name="Daum C."/>
            <person name="Ramamoorthy G.K."/>
            <person name="Gryganskyi A."/>
            <person name="Culley D."/>
            <person name="Magnuson J.K."/>
            <person name="James T.Y."/>
            <person name="O'Malley M.A."/>
            <person name="Stajich J.E."/>
            <person name="Spatafora J.W."/>
            <person name="Visel A."/>
            <person name="Grigoriev I.V."/>
        </authorList>
    </citation>
    <scope>NUCLEOTIDE SEQUENCE [LARGE SCALE GENOMIC DNA]</scope>
    <source>
        <strain evidence="5 6">S4</strain>
    </source>
</reference>
<dbReference type="PROSITE" id="PS50014">
    <property type="entry name" value="BROMODOMAIN_2"/>
    <property type="match status" value="1"/>
</dbReference>
<keyword evidence="1 2" id="KW-0103">Bromodomain</keyword>
<proteinExistence type="predicted"/>
<dbReference type="Pfam" id="PF00439">
    <property type="entry name" value="Bromodomain"/>
    <property type="match status" value="1"/>
</dbReference>
<organism evidence="5 6">
    <name type="scientific">Anaeromyces robustus</name>
    <dbReference type="NCBI Taxonomy" id="1754192"/>
    <lineage>
        <taxon>Eukaryota</taxon>
        <taxon>Fungi</taxon>
        <taxon>Fungi incertae sedis</taxon>
        <taxon>Chytridiomycota</taxon>
        <taxon>Chytridiomycota incertae sedis</taxon>
        <taxon>Neocallimastigomycetes</taxon>
        <taxon>Neocallimastigales</taxon>
        <taxon>Neocallimastigaceae</taxon>
        <taxon>Anaeromyces</taxon>
    </lineage>
</organism>
<gene>
    <name evidence="5" type="ORF">BCR32DRAFT_210224</name>
</gene>
<dbReference type="SUPFAM" id="SSF47370">
    <property type="entry name" value="Bromodomain"/>
    <property type="match status" value="1"/>
</dbReference>
<evidence type="ECO:0000256" key="2">
    <source>
        <dbReference type="PROSITE-ProRule" id="PRU00035"/>
    </source>
</evidence>
<dbReference type="STRING" id="1754192.A0A1Y1WQE1"/>
<dbReference type="InterPro" id="IPR001487">
    <property type="entry name" value="Bromodomain"/>
</dbReference>
<evidence type="ECO:0000256" key="1">
    <source>
        <dbReference type="ARBA" id="ARBA00023117"/>
    </source>
</evidence>
<dbReference type="PANTHER" id="PTHR22881:SF27">
    <property type="entry name" value="BROMODOMAIN CONTAINING 7_9"/>
    <property type="match status" value="1"/>
</dbReference>
<dbReference type="EMBL" id="MCFG01000352">
    <property type="protein sequence ID" value="ORX75508.1"/>
    <property type="molecule type" value="Genomic_DNA"/>
</dbReference>
<keyword evidence="6" id="KW-1185">Reference proteome</keyword>
<dbReference type="AlphaFoldDB" id="A0A1Y1WQE1"/>
<name>A0A1Y1WQE1_9FUNG</name>
<evidence type="ECO:0000313" key="5">
    <source>
        <dbReference type="EMBL" id="ORX75508.1"/>
    </source>
</evidence>
<feature type="compositionally biased region" description="Polar residues" evidence="3">
    <location>
        <begin position="118"/>
        <end position="138"/>
    </location>
</feature>
<dbReference type="OrthoDB" id="21449at2759"/>
<evidence type="ECO:0000259" key="4">
    <source>
        <dbReference type="PROSITE" id="PS50014"/>
    </source>
</evidence>
<dbReference type="InterPro" id="IPR051831">
    <property type="entry name" value="Bromodomain_contain_prot"/>
</dbReference>
<evidence type="ECO:0000256" key="3">
    <source>
        <dbReference type="SAM" id="MobiDB-lite"/>
    </source>
</evidence>
<feature type="non-terminal residue" evidence="5">
    <location>
        <position position="1"/>
    </location>
</feature>
<dbReference type="PANTHER" id="PTHR22881">
    <property type="entry name" value="BROMODOMAIN CONTAINING PROTEIN"/>
    <property type="match status" value="1"/>
</dbReference>